<keyword evidence="3" id="KW-0272">Extracellular matrix</keyword>
<evidence type="ECO:0000256" key="2">
    <source>
        <dbReference type="ARBA" id="ARBA00022525"/>
    </source>
</evidence>
<feature type="compositionally biased region" description="Low complexity" evidence="6">
    <location>
        <begin position="263"/>
        <end position="278"/>
    </location>
</feature>
<dbReference type="PROSITE" id="PS50092">
    <property type="entry name" value="TSP1"/>
    <property type="match status" value="1"/>
</dbReference>
<evidence type="ECO:0000256" key="4">
    <source>
        <dbReference type="ARBA" id="ARBA00023157"/>
    </source>
</evidence>
<dbReference type="PANTHER" id="PTHR15031:SF6">
    <property type="entry name" value="CARTILAGE INTERMEDIATE LAYER PROTEIN 1-LIKE ISOFORM X1"/>
    <property type="match status" value="1"/>
</dbReference>
<comment type="subcellular location">
    <subcellularLocation>
        <location evidence="1">Secreted</location>
        <location evidence="1">Extracellular space</location>
        <location evidence="1">Extracellular matrix</location>
    </subcellularLocation>
</comment>
<dbReference type="STRING" id="7739.C3YH51"/>
<dbReference type="InterPro" id="IPR056255">
    <property type="entry name" value="CILP-1/2_dom"/>
</dbReference>
<dbReference type="SUPFAM" id="SSF48726">
    <property type="entry name" value="Immunoglobulin"/>
    <property type="match status" value="1"/>
</dbReference>
<dbReference type="InterPro" id="IPR007110">
    <property type="entry name" value="Ig-like_dom"/>
</dbReference>
<feature type="compositionally biased region" description="Polar residues" evidence="6">
    <location>
        <begin position="173"/>
        <end position="187"/>
    </location>
</feature>
<dbReference type="InterPro" id="IPR056258">
    <property type="entry name" value="CILP-1/2_C"/>
</dbReference>
<keyword evidence="2" id="KW-0964">Secreted</keyword>
<accession>C3YH51</accession>
<gene>
    <name evidence="8" type="ORF">BRAFLDRAFT_88565</name>
</gene>
<dbReference type="Pfam" id="PF00090">
    <property type="entry name" value="TSP_1"/>
    <property type="match status" value="1"/>
</dbReference>
<organism>
    <name type="scientific">Branchiostoma floridae</name>
    <name type="common">Florida lancelet</name>
    <name type="synonym">Amphioxus</name>
    <dbReference type="NCBI Taxonomy" id="7739"/>
    <lineage>
        <taxon>Eukaryota</taxon>
        <taxon>Metazoa</taxon>
        <taxon>Chordata</taxon>
        <taxon>Cephalochordata</taxon>
        <taxon>Leptocardii</taxon>
        <taxon>Amphioxiformes</taxon>
        <taxon>Branchiostomatidae</taxon>
        <taxon>Branchiostoma</taxon>
    </lineage>
</organism>
<dbReference type="InParanoid" id="C3YH51"/>
<feature type="compositionally biased region" description="Basic and acidic residues" evidence="6">
    <location>
        <begin position="163"/>
        <end position="172"/>
    </location>
</feature>
<reference evidence="8" key="1">
    <citation type="journal article" date="2008" name="Nature">
        <title>The amphioxus genome and the evolution of the chordate karyotype.</title>
        <authorList>
            <consortium name="US DOE Joint Genome Institute (JGI-PGF)"/>
            <person name="Putnam N.H."/>
            <person name="Butts T."/>
            <person name="Ferrier D.E.K."/>
            <person name="Furlong R.F."/>
            <person name="Hellsten U."/>
            <person name="Kawashima T."/>
            <person name="Robinson-Rechavi M."/>
            <person name="Shoguchi E."/>
            <person name="Terry A."/>
            <person name="Yu J.-K."/>
            <person name="Benito-Gutierrez E.L."/>
            <person name="Dubchak I."/>
            <person name="Garcia-Fernandez J."/>
            <person name="Gibson-Brown J.J."/>
            <person name="Grigoriev I.V."/>
            <person name="Horton A.C."/>
            <person name="de Jong P.J."/>
            <person name="Jurka J."/>
            <person name="Kapitonov V.V."/>
            <person name="Kohara Y."/>
            <person name="Kuroki Y."/>
            <person name="Lindquist E."/>
            <person name="Lucas S."/>
            <person name="Osoegawa K."/>
            <person name="Pennacchio L.A."/>
            <person name="Salamov A.A."/>
            <person name="Satou Y."/>
            <person name="Sauka-Spengler T."/>
            <person name="Schmutz J."/>
            <person name="Shin-I T."/>
            <person name="Toyoda A."/>
            <person name="Bronner-Fraser M."/>
            <person name="Fujiyama A."/>
            <person name="Holland L.Z."/>
            <person name="Holland P.W.H."/>
            <person name="Satoh N."/>
            <person name="Rokhsar D.S."/>
        </authorList>
    </citation>
    <scope>NUCLEOTIDE SEQUENCE [LARGE SCALE GENOMIC DNA]</scope>
    <source>
        <strain evidence="8">S238N-H82</strain>
        <tissue evidence="8">Testes</tissue>
    </source>
</reference>
<dbReference type="Pfam" id="PF13927">
    <property type="entry name" value="Ig_3"/>
    <property type="match status" value="1"/>
</dbReference>
<dbReference type="InterPro" id="IPR013783">
    <property type="entry name" value="Ig-like_fold"/>
</dbReference>
<dbReference type="InterPro" id="IPR039675">
    <property type="entry name" value="CILP1/CILP2"/>
</dbReference>
<sequence>MGRPKNATELGTPEPPTETKRYRTRSGSTKPWNTPAKNITEFEQITEDHADAGKTTVCSLKFRTSPDRVPLWINANKAHFNSSLEHETGYKFAWKNKDTQLSVTDLSKSADNNKVLTIHFYTTTGTVLIHGKGAKWYVDDIFPELKEAVNNAASASSGQNGRLDNEEPESRTIDNNTETMVPNSEDGSSAMMASDSNCHENQAKSDQTATDLTVEKENHAENTTPKSVASPTIRKVLGGLENIILSPFTKTRESTGKGKEAKSQQSNRSRRSLLSGNSPNDPPPSTGYTSAAAEAHVYNTNGAWTTWAEWGACDVTCGGGVQRRTRTCSNPAPEGDGMDCAGRDSQVRACSDWNCPDCDRDCAVGSLNDACDTCICDNNVLNGRVTDRRNVPLNNAEVFFAEKPWEAATTTNATGRFTLAGACSQGVEVMVKRSGYFDEYANSTQVDSLTSSVIVKMRVREPPMMDENPVGKVRHVGQDVTFCCKAHGTPMPSSYEWFKDDRVLDDDVYQYNETLTLYDLQTGDSGVYKCRANGDAGAKYSTGALLTVYDTGTPMCNSTPTTKLIDLPDDCVQPDTNTNKYDIGACSREKCAGDLGEDDKGCLDTRKFCCMPTVVSSRTVQCSGYTLDVIATTECGCGACVELTRKVKGRAFGLKNGTEIVLNGGEVAMSGQMQGHTTASGEFELVVPSTVDHVTLTFKDGSKKLVTTTKVLPIEEGIEPYFRVRMQVRPPAAPLNASETSTINLGTLPDQPPLAEVDIPPNSFFTESGDPYTGTVQASVGFIDPRNPDDFDDIQSDLTTVDEEGTQQALRTYGMFSMDFEDDTGNPVVMGGKMSMHIDPAQININPDDVDENGNLNTKLWSMNPSSGEWELVGNLRTGTASRRGKRAQTFFIGEFEFRGEPINCDKRETTTRRCWVKVRVYKNEEAAKSVKGSDQERGAQVTVVTVDTPAYTSSWWGSNRGLSRYQTLTVGSNGACVETFCEPSGREFNASVLVSHGGSQLKALHVSDQPHPTKWPSNLHNSVEHNDDFRSISFDVFKPTTADGPIYKYEHRSLCNDAPIEHNHIAFFNTEYEPYIFPPYVFDEAQYNEPINALSWYNREDTNKTVCFIKVKVRFSNPHGKVEIRIKSEGGGGYPGNAGKVYGIRDDEIDSGDSREGFGCLEFKCPGPVMTSPGDGMPSRPLPGNPEDTVLLAVVAKNTRCYYQRSNNLYRNARSYQDSRAATYFTTYPTTDTTPDYTPDTTETPTTETTPTPAAATAARYTPGTWPWWMTAPDPTTDYSNGTSPATGIQLVSSSGRNQVKLRLPTGTDFSGAPGIYMKQGEKQIGYNAAREYCMKGSESPGAPDSVLNWGVEFYCSF</sequence>
<dbReference type="InterPro" id="IPR056257">
    <property type="entry name" value="CILP-1/2_8th"/>
</dbReference>
<feature type="compositionally biased region" description="Polar residues" evidence="6">
    <location>
        <begin position="25"/>
        <end position="34"/>
    </location>
</feature>
<dbReference type="SMART" id="SM00209">
    <property type="entry name" value="TSP1"/>
    <property type="match status" value="1"/>
</dbReference>
<dbReference type="eggNOG" id="ENOG502QQ8H">
    <property type="taxonomic scope" value="Eukaryota"/>
</dbReference>
<feature type="domain" description="Ig-like" evidence="7">
    <location>
        <begin position="463"/>
        <end position="547"/>
    </location>
</feature>
<dbReference type="SUPFAM" id="SSF82895">
    <property type="entry name" value="TSP-1 type 1 repeat"/>
    <property type="match status" value="1"/>
</dbReference>
<dbReference type="PROSITE" id="PS50835">
    <property type="entry name" value="IG_LIKE"/>
    <property type="match status" value="1"/>
</dbReference>
<keyword evidence="4" id="KW-1015">Disulfide bond</keyword>
<dbReference type="InterPro" id="IPR056256">
    <property type="entry name" value="CILP-1/2_b-sand_dom2"/>
</dbReference>
<dbReference type="SMART" id="SM00408">
    <property type="entry name" value="IGc2"/>
    <property type="match status" value="1"/>
</dbReference>
<feature type="compositionally biased region" description="Basic and acidic residues" evidence="6">
    <location>
        <begin position="250"/>
        <end position="262"/>
    </location>
</feature>
<dbReference type="SMART" id="SM00409">
    <property type="entry name" value="IG"/>
    <property type="match status" value="1"/>
</dbReference>
<dbReference type="EMBL" id="GG666513">
    <property type="protein sequence ID" value="EEN60287.1"/>
    <property type="molecule type" value="Genomic_DNA"/>
</dbReference>
<evidence type="ECO:0000259" key="7">
    <source>
        <dbReference type="PROSITE" id="PS50835"/>
    </source>
</evidence>
<protein>
    <recommendedName>
        <fullName evidence="7">Ig-like domain-containing protein</fullName>
    </recommendedName>
</protein>
<dbReference type="InterPro" id="IPR003598">
    <property type="entry name" value="Ig_sub2"/>
</dbReference>
<evidence type="ECO:0000256" key="6">
    <source>
        <dbReference type="SAM" id="MobiDB-lite"/>
    </source>
</evidence>
<proteinExistence type="predicted"/>
<name>C3YH51_BRAFL</name>
<feature type="region of interest" description="Disordered" evidence="6">
    <location>
        <begin position="247"/>
        <end position="289"/>
    </location>
</feature>
<dbReference type="Pfam" id="PF23591">
    <property type="entry name" value="CILP"/>
    <property type="match status" value="1"/>
</dbReference>
<dbReference type="SUPFAM" id="SSF49464">
    <property type="entry name" value="Carboxypeptidase regulatory domain-like"/>
    <property type="match status" value="1"/>
</dbReference>
<feature type="region of interest" description="Disordered" evidence="6">
    <location>
        <begin position="1228"/>
        <end position="1256"/>
    </location>
</feature>
<dbReference type="InterPro" id="IPR008969">
    <property type="entry name" value="CarboxyPept-like_regulatory"/>
</dbReference>
<feature type="region of interest" description="Disordered" evidence="6">
    <location>
        <begin position="152"/>
        <end position="208"/>
    </location>
</feature>
<evidence type="ECO:0000256" key="3">
    <source>
        <dbReference type="ARBA" id="ARBA00022530"/>
    </source>
</evidence>
<evidence type="ECO:0000256" key="1">
    <source>
        <dbReference type="ARBA" id="ARBA00004498"/>
    </source>
</evidence>
<dbReference type="InterPro" id="IPR000884">
    <property type="entry name" value="TSP1_rpt"/>
</dbReference>
<dbReference type="FunFam" id="2.20.100.10:FF:000001">
    <property type="entry name" value="semaphorin-5A isoform X1"/>
    <property type="match status" value="1"/>
</dbReference>
<evidence type="ECO:0000256" key="5">
    <source>
        <dbReference type="ARBA" id="ARBA00023180"/>
    </source>
</evidence>
<dbReference type="Gene3D" id="2.60.40.10">
    <property type="entry name" value="Immunoglobulins"/>
    <property type="match status" value="1"/>
</dbReference>
<dbReference type="Gene3D" id="2.20.100.10">
    <property type="entry name" value="Thrombospondin type-1 (TSP1) repeat"/>
    <property type="match status" value="1"/>
</dbReference>
<dbReference type="Pfam" id="PF23730">
    <property type="entry name" value="CILP_8th"/>
    <property type="match status" value="1"/>
</dbReference>
<keyword evidence="5" id="KW-0325">Glycoprotein</keyword>
<dbReference type="InterPro" id="IPR036383">
    <property type="entry name" value="TSP1_rpt_sf"/>
</dbReference>
<dbReference type="PANTHER" id="PTHR15031">
    <property type="entry name" value="CARTILAGE INTERMEDIATE LAYER PROTEIN CLIP"/>
    <property type="match status" value="1"/>
</dbReference>
<dbReference type="Pfam" id="PF23708">
    <property type="entry name" value="CILP_5th"/>
    <property type="match status" value="1"/>
</dbReference>
<feature type="region of interest" description="Disordered" evidence="6">
    <location>
        <begin position="1"/>
        <end position="34"/>
    </location>
</feature>
<evidence type="ECO:0000313" key="8">
    <source>
        <dbReference type="EMBL" id="EEN60287.1"/>
    </source>
</evidence>
<feature type="compositionally biased region" description="Polar residues" evidence="6">
    <location>
        <begin position="152"/>
        <end position="162"/>
    </location>
</feature>
<dbReference type="InterPro" id="IPR036179">
    <property type="entry name" value="Ig-like_dom_sf"/>
</dbReference>
<dbReference type="InterPro" id="IPR003599">
    <property type="entry name" value="Ig_sub"/>
</dbReference>
<dbReference type="Pfam" id="PF23599">
    <property type="entry name" value="CILP_C"/>
    <property type="match status" value="1"/>
</dbReference>